<dbReference type="NCBIfam" id="NF006767">
    <property type="entry name" value="PRK09289.1"/>
    <property type="match status" value="1"/>
</dbReference>
<evidence type="ECO:0000313" key="5">
    <source>
        <dbReference type="EMBL" id="AKI98179.1"/>
    </source>
</evidence>
<dbReference type="SUPFAM" id="SSF63380">
    <property type="entry name" value="Riboflavin synthase domain-like"/>
    <property type="match status" value="2"/>
</dbReference>
<dbReference type="Pfam" id="PF00677">
    <property type="entry name" value="Lum_binding"/>
    <property type="match status" value="2"/>
</dbReference>
<gene>
    <name evidence="5" type="ORF">IX53_00885</name>
</gene>
<evidence type="ECO:0000313" key="6">
    <source>
        <dbReference type="Proteomes" id="UP000035159"/>
    </source>
</evidence>
<dbReference type="PANTHER" id="PTHR21098:SF0">
    <property type="entry name" value="RIBOFLAVIN SYNTHASE"/>
    <property type="match status" value="1"/>
</dbReference>
<name>A0A0G2ZF59_9BACT</name>
<keyword evidence="1" id="KW-0677">Repeat</keyword>
<dbReference type="CDD" id="cd00402">
    <property type="entry name" value="Riboflavin_synthase_like"/>
    <property type="match status" value="1"/>
</dbReference>
<dbReference type="NCBIfam" id="TIGR00187">
    <property type="entry name" value="ribE"/>
    <property type="match status" value="1"/>
</dbReference>
<dbReference type="RefSeq" id="WP_047755329.1">
    <property type="nucleotide sequence ID" value="NZ_CASWEU010000011.1"/>
</dbReference>
<dbReference type="PROSITE" id="PS51177">
    <property type="entry name" value="LUMAZINE_BIND"/>
    <property type="match status" value="2"/>
</dbReference>
<evidence type="ECO:0000256" key="2">
    <source>
        <dbReference type="NCBIfam" id="TIGR00187"/>
    </source>
</evidence>
<dbReference type="AlphaFoldDB" id="A0A0G2ZF59"/>
<evidence type="ECO:0000256" key="3">
    <source>
        <dbReference type="PROSITE-ProRule" id="PRU00524"/>
    </source>
</evidence>
<dbReference type="InterPro" id="IPR001783">
    <property type="entry name" value="Lumazine-bd"/>
</dbReference>
<evidence type="ECO:0000259" key="4">
    <source>
        <dbReference type="PROSITE" id="PS51177"/>
    </source>
</evidence>
<feature type="repeat" description="Lumazine-binding" evidence="3">
    <location>
        <begin position="1"/>
        <end position="87"/>
    </location>
</feature>
<dbReference type="InterPro" id="IPR026017">
    <property type="entry name" value="Lumazine-bd_dom"/>
</dbReference>
<dbReference type="GO" id="GO:0009231">
    <property type="term" value="P:riboflavin biosynthetic process"/>
    <property type="evidence" value="ECO:0007669"/>
    <property type="project" value="TreeGrafter"/>
</dbReference>
<protein>
    <recommendedName>
        <fullName evidence="2">Riboflavin synthase</fullName>
        <ecNumber evidence="2">2.5.1.9</ecNumber>
    </recommendedName>
</protein>
<dbReference type="OrthoDB" id="9788537at2"/>
<accession>A0A0G2ZF59</accession>
<dbReference type="Gene3D" id="2.40.30.20">
    <property type="match status" value="2"/>
</dbReference>
<feature type="domain" description="Lumazine-binding" evidence="4">
    <location>
        <begin position="88"/>
        <end position="183"/>
    </location>
</feature>
<dbReference type="InterPro" id="IPR017938">
    <property type="entry name" value="Riboflavin_synthase-like_b-brl"/>
</dbReference>
<dbReference type="STRING" id="1330330.IX53_00885"/>
<reference evidence="5 6" key="1">
    <citation type="submission" date="2015-04" db="EMBL/GenBank/DDBJ databases">
        <title>Complete Genome Sequence of Kosmotoga pacifica SLHLJ1.</title>
        <authorList>
            <person name="Jiang L.J."/>
            <person name="Shao Z.Z."/>
            <person name="Jebbar M."/>
        </authorList>
    </citation>
    <scope>NUCLEOTIDE SEQUENCE [LARGE SCALE GENOMIC DNA]</scope>
    <source>
        <strain evidence="5 6">SLHLJ1</strain>
    </source>
</reference>
<dbReference type="InterPro" id="IPR023366">
    <property type="entry name" value="ATP_synth_asu-like_sf"/>
</dbReference>
<dbReference type="PATRIC" id="fig|1330330.3.peg.170"/>
<dbReference type="EMBL" id="CP011232">
    <property type="protein sequence ID" value="AKI98179.1"/>
    <property type="molecule type" value="Genomic_DNA"/>
</dbReference>
<dbReference type="PIRSF" id="PIRSF000498">
    <property type="entry name" value="Riboflavin_syn_A"/>
    <property type="match status" value="1"/>
</dbReference>
<sequence>MFTGIVEYVSKMEIRGNTLVVENPFDDVKIGDSIAVNGVCLTATTVGRHIIFTCGQETLKRTNLGMWNRREVNIERALPANGRFDGHIVTGHIDGTIKFLRSLKEGETTWMTFSMPKERWGVAEKGSIAINGISLTIARIDLDTFTVQVIPHTFENTNLKALQPGDLVNYEIDVIARYLRGIYRG</sequence>
<dbReference type="Proteomes" id="UP000035159">
    <property type="component" value="Chromosome"/>
</dbReference>
<dbReference type="EC" id="2.5.1.9" evidence="2"/>
<feature type="domain" description="Lumazine-binding" evidence="4">
    <location>
        <begin position="1"/>
        <end position="87"/>
    </location>
</feature>
<proteinExistence type="predicted"/>
<keyword evidence="6" id="KW-1185">Reference proteome</keyword>
<dbReference type="GO" id="GO:0004746">
    <property type="term" value="F:riboflavin synthase activity"/>
    <property type="evidence" value="ECO:0007669"/>
    <property type="project" value="UniProtKB-UniRule"/>
</dbReference>
<dbReference type="PANTHER" id="PTHR21098">
    <property type="entry name" value="RIBOFLAVIN SYNTHASE ALPHA CHAIN"/>
    <property type="match status" value="1"/>
</dbReference>
<organism evidence="5 6">
    <name type="scientific">Kosmotoga pacifica</name>
    <dbReference type="NCBI Taxonomy" id="1330330"/>
    <lineage>
        <taxon>Bacteria</taxon>
        <taxon>Thermotogati</taxon>
        <taxon>Thermotogota</taxon>
        <taxon>Thermotogae</taxon>
        <taxon>Kosmotogales</taxon>
        <taxon>Kosmotogaceae</taxon>
        <taxon>Kosmotoga</taxon>
    </lineage>
</organism>
<dbReference type="KEGG" id="kpf:IX53_00885"/>
<feature type="repeat" description="Lumazine-binding" evidence="3">
    <location>
        <begin position="88"/>
        <end position="183"/>
    </location>
</feature>
<evidence type="ECO:0000256" key="1">
    <source>
        <dbReference type="ARBA" id="ARBA00022737"/>
    </source>
</evidence>